<keyword evidence="5" id="KW-1185">Reference proteome</keyword>
<proteinExistence type="predicted"/>
<accession>A0ABQ7TAP5</accession>
<comment type="caution">
    <text evidence="4">The sequence shown here is derived from an EMBL/GenBank/DDBJ whole genome shotgun (WGS) entry which is preliminary data.</text>
</comment>
<dbReference type="EMBL" id="JAIPUX010000521">
    <property type="protein sequence ID" value="KAH0626739.1"/>
    <property type="molecule type" value="Genomic_DNA"/>
</dbReference>
<gene>
    <name evidence="4" type="ORF">JD844_001882</name>
</gene>
<feature type="region of interest" description="Disordered" evidence="1">
    <location>
        <begin position="153"/>
        <end position="182"/>
    </location>
</feature>
<protein>
    <recommendedName>
        <fullName evidence="6">Transmembrane protein 92</fullName>
    </recommendedName>
</protein>
<evidence type="ECO:0000313" key="5">
    <source>
        <dbReference type="Proteomes" id="UP000826234"/>
    </source>
</evidence>
<keyword evidence="3" id="KW-0732">Signal</keyword>
<evidence type="ECO:0000256" key="2">
    <source>
        <dbReference type="SAM" id="Phobius"/>
    </source>
</evidence>
<keyword evidence="2" id="KW-0812">Transmembrane</keyword>
<dbReference type="Proteomes" id="UP000826234">
    <property type="component" value="Unassembled WGS sequence"/>
</dbReference>
<evidence type="ECO:0000313" key="4">
    <source>
        <dbReference type="EMBL" id="KAH0626739.1"/>
    </source>
</evidence>
<keyword evidence="2" id="KW-1133">Transmembrane helix</keyword>
<sequence>MLKPNVAVEGLLICLFTAYQEVLSFGDCDYIECVNNVCTCKSSKPSFDLPDWTTSWIDVMSDFSLLLTRPVFVIFGLVLGCGCFLTLCIGCCKFCKEREVTRDTEEPTARVSTPPPPFVIPVPSAPPGNQFVEPPAYEEVSWKPYYYPPPTDQPPAYDNIAMEVLPPPDASQPLGSVPRNNS</sequence>
<evidence type="ECO:0000256" key="3">
    <source>
        <dbReference type="SAM" id="SignalP"/>
    </source>
</evidence>
<reference evidence="4 5" key="1">
    <citation type="journal article" date="2022" name="Gigascience">
        <title>A chromosome-level genome assembly and annotation of the desert horned lizard, Phrynosoma platyrhinos, provides insight into chromosomal rearrangements among reptiles.</title>
        <authorList>
            <person name="Koochekian N."/>
            <person name="Ascanio A."/>
            <person name="Farleigh K."/>
            <person name="Card D.C."/>
            <person name="Schield D.R."/>
            <person name="Castoe T.A."/>
            <person name="Jezkova T."/>
        </authorList>
    </citation>
    <scope>NUCLEOTIDE SEQUENCE [LARGE SCALE GENOMIC DNA]</scope>
    <source>
        <strain evidence="4">NK-2021</strain>
    </source>
</reference>
<keyword evidence="2" id="KW-0472">Membrane</keyword>
<feature type="chain" id="PRO_5045435972" description="Transmembrane protein 92" evidence="3">
    <location>
        <begin position="25"/>
        <end position="182"/>
    </location>
</feature>
<organism evidence="4 5">
    <name type="scientific">Phrynosoma platyrhinos</name>
    <name type="common">Desert horned lizard</name>
    <dbReference type="NCBI Taxonomy" id="52577"/>
    <lineage>
        <taxon>Eukaryota</taxon>
        <taxon>Metazoa</taxon>
        <taxon>Chordata</taxon>
        <taxon>Craniata</taxon>
        <taxon>Vertebrata</taxon>
        <taxon>Euteleostomi</taxon>
        <taxon>Lepidosauria</taxon>
        <taxon>Squamata</taxon>
        <taxon>Bifurcata</taxon>
        <taxon>Unidentata</taxon>
        <taxon>Episquamata</taxon>
        <taxon>Toxicofera</taxon>
        <taxon>Iguania</taxon>
        <taxon>Phrynosomatidae</taxon>
        <taxon>Phrynosomatinae</taxon>
        <taxon>Phrynosoma</taxon>
    </lineage>
</organism>
<name>A0ABQ7TAP5_PHRPL</name>
<feature type="transmembrane region" description="Helical" evidence="2">
    <location>
        <begin position="71"/>
        <end position="92"/>
    </location>
</feature>
<feature type="signal peptide" evidence="3">
    <location>
        <begin position="1"/>
        <end position="24"/>
    </location>
</feature>
<evidence type="ECO:0000256" key="1">
    <source>
        <dbReference type="SAM" id="MobiDB-lite"/>
    </source>
</evidence>
<evidence type="ECO:0008006" key="6">
    <source>
        <dbReference type="Google" id="ProtNLM"/>
    </source>
</evidence>